<dbReference type="EMBL" id="GGEC01006471">
    <property type="protein sequence ID" value="MBW86954.1"/>
    <property type="molecule type" value="Transcribed_RNA"/>
</dbReference>
<sequence>MIKHGFLLRIAAVVHYFKIR</sequence>
<protein>
    <submittedName>
        <fullName evidence="1">Extra-large guanine nucleotide-binding protein 3-like</fullName>
    </submittedName>
</protein>
<organism evidence="1">
    <name type="scientific">Rhizophora mucronata</name>
    <name type="common">Asiatic mangrove</name>
    <dbReference type="NCBI Taxonomy" id="61149"/>
    <lineage>
        <taxon>Eukaryota</taxon>
        <taxon>Viridiplantae</taxon>
        <taxon>Streptophyta</taxon>
        <taxon>Embryophyta</taxon>
        <taxon>Tracheophyta</taxon>
        <taxon>Spermatophyta</taxon>
        <taxon>Magnoliopsida</taxon>
        <taxon>eudicotyledons</taxon>
        <taxon>Gunneridae</taxon>
        <taxon>Pentapetalae</taxon>
        <taxon>rosids</taxon>
        <taxon>fabids</taxon>
        <taxon>Malpighiales</taxon>
        <taxon>Rhizophoraceae</taxon>
        <taxon>Rhizophora</taxon>
    </lineage>
</organism>
<evidence type="ECO:0000313" key="1">
    <source>
        <dbReference type="EMBL" id="MBW86954.1"/>
    </source>
</evidence>
<accession>A0A2P2J0D8</accession>
<reference evidence="1" key="1">
    <citation type="submission" date="2018-02" db="EMBL/GenBank/DDBJ databases">
        <title>Rhizophora mucronata_Transcriptome.</title>
        <authorList>
            <person name="Meera S.P."/>
            <person name="Sreeshan A."/>
            <person name="Augustine A."/>
        </authorList>
    </citation>
    <scope>NUCLEOTIDE SEQUENCE</scope>
    <source>
        <tissue evidence="1">Leaf</tissue>
    </source>
</reference>
<proteinExistence type="predicted"/>
<dbReference type="AlphaFoldDB" id="A0A2P2J0D8"/>
<name>A0A2P2J0D8_RHIMU</name>